<dbReference type="OrthoDB" id="9804277at2"/>
<feature type="transmembrane region" description="Helical" evidence="9">
    <location>
        <begin position="76"/>
        <end position="101"/>
    </location>
</feature>
<dbReference type="PANTHER" id="PTHR38686:SF1">
    <property type="entry name" value="APOLIPOPROTEIN N-ACYLTRANSFERASE"/>
    <property type="match status" value="1"/>
</dbReference>
<dbReference type="RefSeq" id="WP_015752295.1">
    <property type="nucleotide sequence ID" value="NC_013223.1"/>
</dbReference>
<feature type="transmembrane region" description="Helical" evidence="9">
    <location>
        <begin position="180"/>
        <end position="199"/>
    </location>
</feature>
<evidence type="ECO:0000259" key="10">
    <source>
        <dbReference type="PROSITE" id="PS50263"/>
    </source>
</evidence>
<dbReference type="HOGENOM" id="CLU_019563_1_2_7"/>
<dbReference type="KEGG" id="drt:Dret_1868"/>
<keyword evidence="3 9" id="KW-1003">Cell membrane</keyword>
<organism evidence="11 12">
    <name type="scientific">Desulfohalobium retbaense (strain ATCC 49708 / DSM 5692 / JCM 16813 / HR100)</name>
    <dbReference type="NCBI Taxonomy" id="485915"/>
    <lineage>
        <taxon>Bacteria</taxon>
        <taxon>Pseudomonadati</taxon>
        <taxon>Thermodesulfobacteriota</taxon>
        <taxon>Desulfovibrionia</taxon>
        <taxon>Desulfovibrionales</taxon>
        <taxon>Desulfohalobiaceae</taxon>
        <taxon>Desulfohalobium</taxon>
    </lineage>
</organism>
<evidence type="ECO:0000256" key="1">
    <source>
        <dbReference type="ARBA" id="ARBA00004651"/>
    </source>
</evidence>
<comment type="function">
    <text evidence="9">Catalyzes the phospholipid dependent N-acylation of the N-terminal cysteine of apolipoprotein, the last step in lipoprotein maturation.</text>
</comment>
<keyword evidence="9" id="KW-0997">Cell inner membrane</keyword>
<reference evidence="12" key="1">
    <citation type="submission" date="2009-09" db="EMBL/GenBank/DDBJ databases">
        <title>The complete chromosome of Desulfohalobium retbaense DSM 5692.</title>
        <authorList>
            <consortium name="US DOE Joint Genome Institute (JGI-PGF)"/>
            <person name="Lucas S."/>
            <person name="Copeland A."/>
            <person name="Lapidus A."/>
            <person name="Glavina del Rio T."/>
            <person name="Dalin E."/>
            <person name="Tice H."/>
            <person name="Bruce D."/>
            <person name="Goodwin L."/>
            <person name="Pitluck S."/>
            <person name="Kyrpides N."/>
            <person name="Mavromatis K."/>
            <person name="Ivanova N."/>
            <person name="Mikhailova N."/>
            <person name="Munk A.C."/>
            <person name="Brettin T."/>
            <person name="Detter J.C."/>
            <person name="Han C."/>
            <person name="Tapia R."/>
            <person name="Larimer F."/>
            <person name="Land M."/>
            <person name="Hauser L."/>
            <person name="Markowitz V."/>
            <person name="Cheng J.-F."/>
            <person name="Hugenholtz P."/>
            <person name="Woyke T."/>
            <person name="Wu D."/>
            <person name="Spring S."/>
            <person name="Klenk H.-P."/>
            <person name="Eisen J.A."/>
        </authorList>
    </citation>
    <scope>NUCLEOTIDE SEQUENCE [LARGE SCALE GENOMIC DNA]</scope>
    <source>
        <strain evidence="12">DSM 5692</strain>
    </source>
</reference>
<evidence type="ECO:0000256" key="2">
    <source>
        <dbReference type="ARBA" id="ARBA00010065"/>
    </source>
</evidence>
<keyword evidence="5 9" id="KW-0812">Transmembrane</keyword>
<feature type="transmembrane region" description="Helical" evidence="9">
    <location>
        <begin position="18"/>
        <end position="36"/>
    </location>
</feature>
<comment type="pathway">
    <text evidence="9">Protein modification; lipoprotein biosynthesis (N-acyl transfer).</text>
</comment>
<dbReference type="InterPro" id="IPR003010">
    <property type="entry name" value="C-N_Hydrolase"/>
</dbReference>
<feature type="transmembrane region" description="Helical" evidence="9">
    <location>
        <begin position="108"/>
        <end position="127"/>
    </location>
</feature>
<proteinExistence type="inferred from homology"/>
<accession>C8X405</accession>
<evidence type="ECO:0000313" key="12">
    <source>
        <dbReference type="Proteomes" id="UP000001052"/>
    </source>
</evidence>
<evidence type="ECO:0000256" key="4">
    <source>
        <dbReference type="ARBA" id="ARBA00022679"/>
    </source>
</evidence>
<evidence type="ECO:0000256" key="6">
    <source>
        <dbReference type="ARBA" id="ARBA00022989"/>
    </source>
</evidence>
<dbReference type="PANTHER" id="PTHR38686">
    <property type="entry name" value="APOLIPOPROTEIN N-ACYLTRANSFERASE"/>
    <property type="match status" value="1"/>
</dbReference>
<feature type="transmembrane region" description="Helical" evidence="9">
    <location>
        <begin position="473"/>
        <end position="493"/>
    </location>
</feature>
<evidence type="ECO:0000313" key="11">
    <source>
        <dbReference type="EMBL" id="ACV69152.1"/>
    </source>
</evidence>
<dbReference type="SUPFAM" id="SSF56317">
    <property type="entry name" value="Carbon-nitrogen hydrolase"/>
    <property type="match status" value="1"/>
</dbReference>
<dbReference type="PROSITE" id="PS50263">
    <property type="entry name" value="CN_HYDROLASE"/>
    <property type="match status" value="1"/>
</dbReference>
<protein>
    <recommendedName>
        <fullName evidence="9">Apolipoprotein N-acyltransferase</fullName>
        <shortName evidence="9">ALP N-acyltransferase</shortName>
        <ecNumber evidence="9">2.3.1.269</ecNumber>
    </recommendedName>
</protein>
<dbReference type="UniPathway" id="UPA00666"/>
<evidence type="ECO:0000256" key="7">
    <source>
        <dbReference type="ARBA" id="ARBA00023136"/>
    </source>
</evidence>
<dbReference type="GO" id="GO:0005886">
    <property type="term" value="C:plasma membrane"/>
    <property type="evidence" value="ECO:0007669"/>
    <property type="project" value="UniProtKB-SubCell"/>
</dbReference>
<dbReference type="AlphaFoldDB" id="C8X405"/>
<keyword evidence="4 9" id="KW-0808">Transferase</keyword>
<dbReference type="InterPro" id="IPR036526">
    <property type="entry name" value="C-N_Hydrolase_sf"/>
</dbReference>
<gene>
    <name evidence="9" type="primary">lnt</name>
    <name evidence="11" type="ordered locus">Dret_1868</name>
</gene>
<dbReference type="InterPro" id="IPR004563">
    <property type="entry name" value="Apolipo_AcylTrfase"/>
</dbReference>
<keyword evidence="8 9" id="KW-0012">Acyltransferase</keyword>
<feature type="domain" description="CN hydrolase" evidence="10">
    <location>
        <begin position="216"/>
        <end position="461"/>
    </location>
</feature>
<comment type="similarity">
    <text evidence="2 9">Belongs to the CN hydrolase family. Apolipoprotein N-acyltransferase subfamily.</text>
</comment>
<evidence type="ECO:0000256" key="3">
    <source>
        <dbReference type="ARBA" id="ARBA00022475"/>
    </source>
</evidence>
<name>C8X405_DESRD</name>
<dbReference type="Pfam" id="PF00795">
    <property type="entry name" value="CN_hydrolase"/>
    <property type="match status" value="1"/>
</dbReference>
<dbReference type="CDD" id="cd07571">
    <property type="entry name" value="ALP_N-acyl_transferase"/>
    <property type="match status" value="1"/>
</dbReference>
<dbReference type="EMBL" id="CP001734">
    <property type="protein sequence ID" value="ACV69152.1"/>
    <property type="molecule type" value="Genomic_DNA"/>
</dbReference>
<feature type="transmembrane region" description="Helical" evidence="9">
    <location>
        <begin position="48"/>
        <end position="70"/>
    </location>
</feature>
<dbReference type="GO" id="GO:0042158">
    <property type="term" value="P:lipoprotein biosynthetic process"/>
    <property type="evidence" value="ECO:0007669"/>
    <property type="project" value="UniProtKB-UniRule"/>
</dbReference>
<reference evidence="11 12" key="2">
    <citation type="journal article" date="2010" name="Stand. Genomic Sci.">
        <title>Complete genome sequence of Desulfohalobium retbaense type strain (HR(100)).</title>
        <authorList>
            <person name="Spring S."/>
            <person name="Nolan M."/>
            <person name="Lapidus A."/>
            <person name="Glavina Del Rio T."/>
            <person name="Copeland A."/>
            <person name="Tice H."/>
            <person name="Cheng J.F."/>
            <person name="Lucas S."/>
            <person name="Land M."/>
            <person name="Chen F."/>
            <person name="Bruce D."/>
            <person name="Goodwin L."/>
            <person name="Pitluck S."/>
            <person name="Ivanova N."/>
            <person name="Mavromatis K."/>
            <person name="Mikhailova N."/>
            <person name="Pati A."/>
            <person name="Chen A."/>
            <person name="Palaniappan K."/>
            <person name="Hauser L."/>
            <person name="Chang Y.J."/>
            <person name="Jeffries C.D."/>
            <person name="Munk C."/>
            <person name="Kiss H."/>
            <person name="Chain P."/>
            <person name="Han C."/>
            <person name="Brettin T."/>
            <person name="Detter J.C."/>
            <person name="Schuler E."/>
            <person name="Goker M."/>
            <person name="Rohde M."/>
            <person name="Bristow J."/>
            <person name="Eisen J.A."/>
            <person name="Markowitz V."/>
            <person name="Hugenholtz P."/>
            <person name="Kyrpides N.C."/>
            <person name="Klenk H.P."/>
        </authorList>
    </citation>
    <scope>NUCLEOTIDE SEQUENCE [LARGE SCALE GENOMIC DNA]</scope>
    <source>
        <strain evidence="11 12">DSM 5692</strain>
    </source>
</reference>
<dbReference type="STRING" id="485915.Dret_1868"/>
<dbReference type="EC" id="2.3.1.269" evidence="9"/>
<dbReference type="eggNOG" id="COG0815">
    <property type="taxonomic scope" value="Bacteria"/>
</dbReference>
<feature type="transmembrane region" description="Helical" evidence="9">
    <location>
        <begin position="154"/>
        <end position="173"/>
    </location>
</feature>
<comment type="catalytic activity">
    <reaction evidence="9">
        <text>N-terminal S-1,2-diacyl-sn-glyceryl-L-cysteinyl-[lipoprotein] + a glycerophospholipid = N-acyl-S-1,2-diacyl-sn-glyceryl-L-cysteinyl-[lipoprotein] + a 2-acyl-sn-glycero-3-phospholipid + H(+)</text>
        <dbReference type="Rhea" id="RHEA:48228"/>
        <dbReference type="Rhea" id="RHEA-COMP:14681"/>
        <dbReference type="Rhea" id="RHEA-COMP:14684"/>
        <dbReference type="ChEBI" id="CHEBI:15378"/>
        <dbReference type="ChEBI" id="CHEBI:136912"/>
        <dbReference type="ChEBI" id="CHEBI:140656"/>
        <dbReference type="ChEBI" id="CHEBI:140657"/>
        <dbReference type="ChEBI" id="CHEBI:140660"/>
        <dbReference type="EC" id="2.3.1.269"/>
    </reaction>
</comment>
<dbReference type="InterPro" id="IPR045378">
    <property type="entry name" value="LNT_N"/>
</dbReference>
<keyword evidence="7 9" id="KW-0472">Membrane</keyword>
<dbReference type="GO" id="GO:0016410">
    <property type="term" value="F:N-acyltransferase activity"/>
    <property type="evidence" value="ECO:0007669"/>
    <property type="project" value="UniProtKB-UniRule"/>
</dbReference>
<evidence type="ECO:0000256" key="5">
    <source>
        <dbReference type="ARBA" id="ARBA00022692"/>
    </source>
</evidence>
<evidence type="ECO:0000256" key="8">
    <source>
        <dbReference type="ARBA" id="ARBA00023315"/>
    </source>
</evidence>
<dbReference type="NCBIfam" id="TIGR00546">
    <property type="entry name" value="lnt"/>
    <property type="match status" value="1"/>
</dbReference>
<dbReference type="Proteomes" id="UP000001052">
    <property type="component" value="Chromosome"/>
</dbReference>
<sequence length="505" mass="55697">MLGIACIVLAWFGFANPLLHLPVAVVLLPFGLACLAQSATTPRQALKLGWAGGALFFTLSLYWVAFPVHYYGGLPWFLAIPCPLLLAAYLGLFPGLFALILRWARPRMYGIFWVLLAGGLWFALEWVRGHVLTGFPWQTLPQGLAAWPAAVQPVAWLGNYGYAGVLAALAAAASLPRPRVLPQTATLAVLVLLVLFGSWQLDQPLNPAATANVSLIQGNVDQNHKWDPEYQKATLNTYLTASRAQVRENAPDLIVWPETAVPFYLQEATSLSTRVHQFVRTFETPLFTGSPGYTGNEVGDYILHNRAYLLGPQNDPQFYDKVHLVPFGEYVPLGSLLPFIEKLAHGAGDFRPGDHTAPLNRGQLALGPLICYETIFPELSQRRVRDGANLLVNISNDAWFGRSPAPRQHLHQAVLRCVEQGRGMVRSTNSGISAFIGPRGRVQQSGPLFERMTLHAAAVPLMDQRTFFNRFKLPIEGGLAGLAALLILCAALFPRRIRHRQWALH</sequence>
<keyword evidence="12" id="KW-1185">Reference proteome</keyword>
<comment type="subcellular location">
    <subcellularLocation>
        <location evidence="9">Cell inner membrane</location>
        <topology evidence="9">Multi-pass membrane protein</topology>
    </subcellularLocation>
    <subcellularLocation>
        <location evidence="1">Cell membrane</location>
        <topology evidence="1">Multi-pass membrane protein</topology>
    </subcellularLocation>
</comment>
<dbReference type="Pfam" id="PF20154">
    <property type="entry name" value="LNT_N"/>
    <property type="match status" value="1"/>
</dbReference>
<dbReference type="HAMAP" id="MF_01148">
    <property type="entry name" value="Lnt"/>
    <property type="match status" value="1"/>
</dbReference>
<dbReference type="Gene3D" id="3.60.110.10">
    <property type="entry name" value="Carbon-nitrogen hydrolase"/>
    <property type="match status" value="1"/>
</dbReference>
<evidence type="ECO:0000256" key="9">
    <source>
        <dbReference type="HAMAP-Rule" id="MF_01148"/>
    </source>
</evidence>
<keyword evidence="6 9" id="KW-1133">Transmembrane helix</keyword>